<feature type="domain" description="RING-type" evidence="2">
    <location>
        <begin position="62"/>
        <end position="106"/>
    </location>
</feature>
<dbReference type="Proteomes" id="UP000800035">
    <property type="component" value="Unassembled WGS sequence"/>
</dbReference>
<dbReference type="Gene3D" id="3.30.40.10">
    <property type="entry name" value="Zinc/RING finger domain, C3HC4 (zinc finger)"/>
    <property type="match status" value="1"/>
</dbReference>
<dbReference type="AlphaFoldDB" id="A0A6A5TID8"/>
<sequence length="401" mass="45325">ASHVTGSFVLQNLDTESRFLGRAVALSLSPTHEAPGLTRYRTLSAVMDKDRFIRSLSSPEECDICYEAYDLDHVAVRLPCGHWFGITCITANIENAPSPDACPKCRSQMYGREQTLPNLTVAPIPLPRPLRLPLALPRPTPTPTPHELWVPLWRIVSGLSSNYAHSLVQATWGIVRQHGPPGPNASSSAREYHINAVLMHLAAKVESIQGTNFSSDVVRYIKLVATDPDIWHPDRNHPRYPHAVRRLRAEPLRNLVFLMMDVFDVGFDPTMPGRVAHLFWNFNLLVSRPPRAVNVDVTREQELTALRFLIVAENAEIMINPVSNSNRPLRHYRMLKRWKVVDDWLGYSTNVDFMAYVQTEIADLQQAQGTLGIPYLTGQDSEEDAVQATRDLWRKNTACLW</sequence>
<dbReference type="InterPro" id="IPR013083">
    <property type="entry name" value="Znf_RING/FYVE/PHD"/>
</dbReference>
<keyword evidence="1" id="KW-0863">Zinc-finger</keyword>
<evidence type="ECO:0000256" key="1">
    <source>
        <dbReference type="PROSITE-ProRule" id="PRU00175"/>
    </source>
</evidence>
<keyword evidence="1" id="KW-0479">Metal-binding</keyword>
<reference evidence="3" key="1">
    <citation type="journal article" date="2020" name="Stud. Mycol.">
        <title>101 Dothideomycetes genomes: a test case for predicting lifestyles and emergence of pathogens.</title>
        <authorList>
            <person name="Haridas S."/>
            <person name="Albert R."/>
            <person name="Binder M."/>
            <person name="Bloem J."/>
            <person name="Labutti K."/>
            <person name="Salamov A."/>
            <person name="Andreopoulos B."/>
            <person name="Baker S."/>
            <person name="Barry K."/>
            <person name="Bills G."/>
            <person name="Bluhm B."/>
            <person name="Cannon C."/>
            <person name="Castanera R."/>
            <person name="Culley D."/>
            <person name="Daum C."/>
            <person name="Ezra D."/>
            <person name="Gonzalez J."/>
            <person name="Henrissat B."/>
            <person name="Kuo A."/>
            <person name="Liang C."/>
            <person name="Lipzen A."/>
            <person name="Lutzoni F."/>
            <person name="Magnuson J."/>
            <person name="Mondo S."/>
            <person name="Nolan M."/>
            <person name="Ohm R."/>
            <person name="Pangilinan J."/>
            <person name="Park H.-J."/>
            <person name="Ramirez L."/>
            <person name="Alfaro M."/>
            <person name="Sun H."/>
            <person name="Tritt A."/>
            <person name="Yoshinaga Y."/>
            <person name="Zwiers L.-H."/>
            <person name="Turgeon B."/>
            <person name="Goodwin S."/>
            <person name="Spatafora J."/>
            <person name="Crous P."/>
            <person name="Grigoriev I."/>
        </authorList>
    </citation>
    <scope>NUCLEOTIDE SEQUENCE</scope>
    <source>
        <strain evidence="3">CBS 675.92</strain>
    </source>
</reference>
<accession>A0A6A5TID8</accession>
<proteinExistence type="predicted"/>
<protein>
    <recommendedName>
        <fullName evidence="2">RING-type domain-containing protein</fullName>
    </recommendedName>
</protein>
<dbReference type="SMART" id="SM00184">
    <property type="entry name" value="RING"/>
    <property type="match status" value="1"/>
</dbReference>
<evidence type="ECO:0000313" key="3">
    <source>
        <dbReference type="EMBL" id="KAF1952138.1"/>
    </source>
</evidence>
<dbReference type="OrthoDB" id="3801414at2759"/>
<keyword evidence="4" id="KW-1185">Reference proteome</keyword>
<dbReference type="InterPro" id="IPR001841">
    <property type="entry name" value="Znf_RING"/>
</dbReference>
<organism evidence="3 4">
    <name type="scientific">Byssothecium circinans</name>
    <dbReference type="NCBI Taxonomy" id="147558"/>
    <lineage>
        <taxon>Eukaryota</taxon>
        <taxon>Fungi</taxon>
        <taxon>Dikarya</taxon>
        <taxon>Ascomycota</taxon>
        <taxon>Pezizomycotina</taxon>
        <taxon>Dothideomycetes</taxon>
        <taxon>Pleosporomycetidae</taxon>
        <taxon>Pleosporales</taxon>
        <taxon>Massarineae</taxon>
        <taxon>Massarinaceae</taxon>
        <taxon>Byssothecium</taxon>
    </lineage>
</organism>
<evidence type="ECO:0000313" key="4">
    <source>
        <dbReference type="Proteomes" id="UP000800035"/>
    </source>
</evidence>
<evidence type="ECO:0000259" key="2">
    <source>
        <dbReference type="PROSITE" id="PS50089"/>
    </source>
</evidence>
<dbReference type="GO" id="GO:0008270">
    <property type="term" value="F:zinc ion binding"/>
    <property type="evidence" value="ECO:0007669"/>
    <property type="project" value="UniProtKB-KW"/>
</dbReference>
<gene>
    <name evidence="3" type="ORF">CC80DRAFT_180441</name>
</gene>
<name>A0A6A5TID8_9PLEO</name>
<feature type="non-terminal residue" evidence="3">
    <location>
        <position position="1"/>
    </location>
</feature>
<dbReference type="SUPFAM" id="SSF57850">
    <property type="entry name" value="RING/U-box"/>
    <property type="match status" value="1"/>
</dbReference>
<dbReference type="PROSITE" id="PS50089">
    <property type="entry name" value="ZF_RING_2"/>
    <property type="match status" value="1"/>
</dbReference>
<dbReference type="Pfam" id="PF13639">
    <property type="entry name" value="zf-RING_2"/>
    <property type="match status" value="1"/>
</dbReference>
<dbReference type="EMBL" id="ML977012">
    <property type="protein sequence ID" value="KAF1952138.1"/>
    <property type="molecule type" value="Genomic_DNA"/>
</dbReference>
<keyword evidence="1" id="KW-0862">Zinc</keyword>